<evidence type="ECO:0008006" key="7">
    <source>
        <dbReference type="Google" id="ProtNLM"/>
    </source>
</evidence>
<dbReference type="InterPro" id="IPR050626">
    <property type="entry name" value="Peptidase_M16"/>
</dbReference>
<evidence type="ECO:0000313" key="5">
    <source>
        <dbReference type="EMBL" id="MQM15944.1"/>
    </source>
</evidence>
<dbReference type="AlphaFoldDB" id="A0A843X9B9"/>
<dbReference type="OrthoDB" id="952271at2759"/>
<name>A0A843X9B9_COLES</name>
<dbReference type="Pfam" id="PF16187">
    <property type="entry name" value="Peptidase_M16_M"/>
    <property type="match status" value="1"/>
</dbReference>
<dbReference type="Gene3D" id="3.30.830.10">
    <property type="entry name" value="Metalloenzyme, LuxS/M16 peptidase-like"/>
    <property type="match status" value="2"/>
</dbReference>
<dbReference type="Pfam" id="PF22456">
    <property type="entry name" value="PqqF-like_C_4"/>
    <property type="match status" value="1"/>
</dbReference>
<feature type="domain" description="Coenzyme PQQ synthesis protein F-like C-terminal lobe" evidence="4">
    <location>
        <begin position="201"/>
        <end position="271"/>
    </location>
</feature>
<proteinExistence type="predicted"/>
<protein>
    <recommendedName>
        <fullName evidence="7">Insulin-degrading enzyme-like 1, peroxisomal</fullName>
    </recommendedName>
</protein>
<dbReference type="Proteomes" id="UP000652761">
    <property type="component" value="Unassembled WGS sequence"/>
</dbReference>
<dbReference type="PANTHER" id="PTHR43690">
    <property type="entry name" value="NARDILYSIN"/>
    <property type="match status" value="1"/>
</dbReference>
<accession>A0A843X9B9</accession>
<dbReference type="GO" id="GO:0043171">
    <property type="term" value="P:peptide catabolic process"/>
    <property type="evidence" value="ECO:0007669"/>
    <property type="project" value="TreeGrafter"/>
</dbReference>
<evidence type="ECO:0000259" key="4">
    <source>
        <dbReference type="Pfam" id="PF22456"/>
    </source>
</evidence>
<keyword evidence="6" id="KW-1185">Reference proteome</keyword>
<dbReference type="InterPro" id="IPR054734">
    <property type="entry name" value="PqqF-like_C_4"/>
</dbReference>
<dbReference type="InterPro" id="IPR032632">
    <property type="entry name" value="Peptidase_M16_M"/>
</dbReference>
<evidence type="ECO:0000256" key="1">
    <source>
        <dbReference type="ARBA" id="ARBA00001947"/>
    </source>
</evidence>
<dbReference type="GO" id="GO:0004222">
    <property type="term" value="F:metalloendopeptidase activity"/>
    <property type="evidence" value="ECO:0007669"/>
    <property type="project" value="TreeGrafter"/>
</dbReference>
<comment type="caution">
    <text evidence="5">The sequence shown here is derived from an EMBL/GenBank/DDBJ whole genome shotgun (WGS) entry which is preliminary data.</text>
</comment>
<evidence type="ECO:0000313" key="6">
    <source>
        <dbReference type="Proteomes" id="UP000652761"/>
    </source>
</evidence>
<dbReference type="GO" id="GO:0046872">
    <property type="term" value="F:metal ion binding"/>
    <property type="evidence" value="ECO:0007669"/>
    <property type="project" value="UniProtKB-KW"/>
</dbReference>
<dbReference type="GO" id="GO:0005829">
    <property type="term" value="C:cytosol"/>
    <property type="evidence" value="ECO:0007669"/>
    <property type="project" value="TreeGrafter"/>
</dbReference>
<evidence type="ECO:0000256" key="2">
    <source>
        <dbReference type="ARBA" id="ARBA00022723"/>
    </source>
</evidence>
<evidence type="ECO:0000259" key="3">
    <source>
        <dbReference type="Pfam" id="PF16187"/>
    </source>
</evidence>
<feature type="non-terminal residue" evidence="5">
    <location>
        <position position="370"/>
    </location>
</feature>
<sequence length="370" mass="43118">EAVMKDYQNFQFQQPYQQALYYCSLLLSDQSWPLSDKLDVLPQLEVGHLAKFIPQILSKVFLEGFVAGNIEASEAESIVKYIEDIFFEGHYPTSKPLFPSQHLANRIIKLEKGVNVCYPVEVLNHSDENSALIHYVQVHRDEIKLNVKLQLFALIAKQPAFHQLRSVEQLGYMTMLMQRFVLMSIGFFCKIISEKLHHCRNNLGIWGMQIIVQSSVKDPAYLDARVKAFLEIFENTLREMTVEEYKSNVNALIDMKLEKYKNLKEESSFYWREIADGTLRFDRKESEVAALRDLTHQELIEFFDDHIKVSALKRKTLSVEVYGGRHLEEYKVAKSEPSQPQKVRIDDIFSFRRSRPLYGSFKGVFVQMKL</sequence>
<comment type="cofactor">
    <cofactor evidence="1">
        <name>Zn(2+)</name>
        <dbReference type="ChEBI" id="CHEBI:29105"/>
    </cofactor>
</comment>
<dbReference type="InterPro" id="IPR011249">
    <property type="entry name" value="Metalloenz_LuxS/M16"/>
</dbReference>
<dbReference type="PANTHER" id="PTHR43690:SF18">
    <property type="entry name" value="INSULIN-DEGRADING ENZYME-RELATED"/>
    <property type="match status" value="1"/>
</dbReference>
<keyword evidence="2" id="KW-0479">Metal-binding</keyword>
<organism evidence="5 6">
    <name type="scientific">Colocasia esculenta</name>
    <name type="common">Wild taro</name>
    <name type="synonym">Arum esculentum</name>
    <dbReference type="NCBI Taxonomy" id="4460"/>
    <lineage>
        <taxon>Eukaryota</taxon>
        <taxon>Viridiplantae</taxon>
        <taxon>Streptophyta</taxon>
        <taxon>Embryophyta</taxon>
        <taxon>Tracheophyta</taxon>
        <taxon>Spermatophyta</taxon>
        <taxon>Magnoliopsida</taxon>
        <taxon>Liliopsida</taxon>
        <taxon>Araceae</taxon>
        <taxon>Aroideae</taxon>
        <taxon>Colocasieae</taxon>
        <taxon>Colocasia</taxon>
    </lineage>
</organism>
<reference evidence="5" key="1">
    <citation type="submission" date="2017-07" db="EMBL/GenBank/DDBJ databases">
        <title>Taro Niue Genome Assembly and Annotation.</title>
        <authorList>
            <person name="Atibalentja N."/>
            <person name="Keating K."/>
            <person name="Fields C.J."/>
        </authorList>
    </citation>
    <scope>NUCLEOTIDE SEQUENCE</scope>
    <source>
        <strain evidence="5">Niue_2</strain>
        <tissue evidence="5">Leaf</tissue>
    </source>
</reference>
<gene>
    <name evidence="5" type="ORF">Taro_048894</name>
</gene>
<dbReference type="SUPFAM" id="SSF63411">
    <property type="entry name" value="LuxS/MPP-like metallohydrolase"/>
    <property type="match status" value="2"/>
</dbReference>
<dbReference type="GO" id="GO:0005739">
    <property type="term" value="C:mitochondrion"/>
    <property type="evidence" value="ECO:0007669"/>
    <property type="project" value="TreeGrafter"/>
</dbReference>
<feature type="domain" description="Peptidase M16 middle/third" evidence="3">
    <location>
        <begin position="2"/>
        <end position="39"/>
    </location>
</feature>
<dbReference type="EMBL" id="NMUH01006756">
    <property type="protein sequence ID" value="MQM15944.1"/>
    <property type="molecule type" value="Genomic_DNA"/>
</dbReference>
<dbReference type="GO" id="GO:0051603">
    <property type="term" value="P:proteolysis involved in protein catabolic process"/>
    <property type="evidence" value="ECO:0007669"/>
    <property type="project" value="TreeGrafter"/>
</dbReference>
<dbReference type="FunFam" id="3.30.830.10:FF:000028">
    <property type="entry name" value="Insulin-degrading enzyme-like 1 peroxisomal"/>
    <property type="match status" value="1"/>
</dbReference>